<dbReference type="EMBL" id="CP036265">
    <property type="protein sequence ID" value="QDT17977.1"/>
    <property type="molecule type" value="Genomic_DNA"/>
</dbReference>
<evidence type="ECO:0000259" key="4">
    <source>
        <dbReference type="SMART" id="SM00827"/>
    </source>
</evidence>
<dbReference type="InterPro" id="IPR004410">
    <property type="entry name" value="Malonyl_CoA-ACP_transAc_FabD"/>
</dbReference>
<feature type="active site" evidence="3">
    <location>
        <position position="94"/>
    </location>
</feature>
<dbReference type="SUPFAM" id="SSF52151">
    <property type="entry name" value="FabD/lysophospholipase-like"/>
    <property type="match status" value="1"/>
</dbReference>
<dbReference type="InterPro" id="IPR001227">
    <property type="entry name" value="Ac_transferase_dom_sf"/>
</dbReference>
<keyword evidence="2" id="KW-0808">Transferase</keyword>
<dbReference type="Proteomes" id="UP000318741">
    <property type="component" value="Chromosome"/>
</dbReference>
<sequence length="300" mass="31433">MTTALLFPGQGAQTVGMGAALRADYPAARDLYDRAAEVLGYDLAALCENGPAEKLNATDVSQPALYVSGYAALEKLKAEHPEALADVSHVAGLSLGEYTALAFAEAFDFEDGLRVVQARGRAMQAAAEATSSGMVSALLLDRDAVQGVRDAAAGDEVLELANFLCPGNTVLSGESAAIARAIEEIEKAGGRPIPLAVAGAFHTSLMKPADERLAAALDAVEIRPPKVPVVSNVDAAPHTDPAEIRDLLVRQVLAPVRWEDSIRAMMAAGVDRFFEVGTGRVLTGLLKRIDRKTPCTAVGD</sequence>
<reference evidence="5 6" key="1">
    <citation type="submission" date="2019-02" db="EMBL/GenBank/DDBJ databases">
        <title>Deep-cultivation of Planctomycetes and their phenomic and genomic characterization uncovers novel biology.</title>
        <authorList>
            <person name="Wiegand S."/>
            <person name="Jogler M."/>
            <person name="Boedeker C."/>
            <person name="Pinto D."/>
            <person name="Vollmers J."/>
            <person name="Rivas-Marin E."/>
            <person name="Kohn T."/>
            <person name="Peeters S.H."/>
            <person name="Heuer A."/>
            <person name="Rast P."/>
            <person name="Oberbeckmann S."/>
            <person name="Bunk B."/>
            <person name="Jeske O."/>
            <person name="Meyerdierks A."/>
            <person name="Storesund J.E."/>
            <person name="Kallscheuer N."/>
            <person name="Luecker S."/>
            <person name="Lage O.M."/>
            <person name="Pohl T."/>
            <person name="Merkel B.J."/>
            <person name="Hornburger P."/>
            <person name="Mueller R.-W."/>
            <person name="Bruemmer F."/>
            <person name="Labrenz M."/>
            <person name="Spormann A.M."/>
            <person name="Op den Camp H."/>
            <person name="Overmann J."/>
            <person name="Amann R."/>
            <person name="Jetten M.S.M."/>
            <person name="Mascher T."/>
            <person name="Medema M.H."/>
            <person name="Devos D.P."/>
            <person name="Kaster A.-K."/>
            <person name="Ovreas L."/>
            <person name="Rohde M."/>
            <person name="Galperin M.Y."/>
            <person name="Jogler C."/>
        </authorList>
    </citation>
    <scope>NUCLEOTIDE SEQUENCE [LARGE SCALE GENOMIC DNA]</scope>
    <source>
        <strain evidence="5 6">CA12</strain>
    </source>
</reference>
<keyword evidence="6" id="KW-1185">Reference proteome</keyword>
<dbReference type="Gene3D" id="3.30.70.250">
    <property type="entry name" value="Malonyl-CoA ACP transacylase, ACP-binding"/>
    <property type="match status" value="1"/>
</dbReference>
<dbReference type="NCBIfam" id="TIGR00128">
    <property type="entry name" value="fabD"/>
    <property type="match status" value="1"/>
</dbReference>
<dbReference type="AlphaFoldDB" id="A0A517PF22"/>
<comment type="similarity">
    <text evidence="2">Belongs to the fabD family.</text>
</comment>
<dbReference type="SMART" id="SM00827">
    <property type="entry name" value="PKS_AT"/>
    <property type="match status" value="1"/>
</dbReference>
<dbReference type="Gene3D" id="3.40.366.10">
    <property type="entry name" value="Malonyl-Coenzyme A Acyl Carrier Protein, domain 2"/>
    <property type="match status" value="1"/>
</dbReference>
<evidence type="ECO:0000313" key="6">
    <source>
        <dbReference type="Proteomes" id="UP000318741"/>
    </source>
</evidence>
<proteinExistence type="inferred from homology"/>
<evidence type="ECO:0000256" key="1">
    <source>
        <dbReference type="ARBA" id="ARBA00018953"/>
    </source>
</evidence>
<dbReference type="PANTHER" id="PTHR47170:SF2">
    <property type="entry name" value="MALONYL-COA:ACP TRANSACYLASE (MAT) DOMAIN-CONTAINING PROTEIN"/>
    <property type="match status" value="1"/>
</dbReference>
<dbReference type="PANTHER" id="PTHR47170">
    <property type="entry name" value="MALONYL-COA ACP TRANSACYLASE, ACP-BINDING"/>
    <property type="match status" value="1"/>
</dbReference>
<dbReference type="SUPFAM" id="SSF55048">
    <property type="entry name" value="Probable ACP-binding domain of malonyl-CoA ACP transacylase"/>
    <property type="match status" value="1"/>
</dbReference>
<dbReference type="InterPro" id="IPR016036">
    <property type="entry name" value="Malonyl_transacylase_ACP-bd"/>
</dbReference>
<name>A0A517PF22_9PLAN</name>
<dbReference type="InterPro" id="IPR052760">
    <property type="entry name" value="Mitochondrial_malonyltrans"/>
</dbReference>
<feature type="active site" evidence="3">
    <location>
        <position position="202"/>
    </location>
</feature>
<dbReference type="PIRSF" id="PIRSF000446">
    <property type="entry name" value="Mct"/>
    <property type="match status" value="1"/>
</dbReference>
<evidence type="ECO:0000313" key="5">
    <source>
        <dbReference type="EMBL" id="QDT17977.1"/>
    </source>
</evidence>
<dbReference type="InterPro" id="IPR024925">
    <property type="entry name" value="Malonyl_CoA-ACP_transAc"/>
</dbReference>
<dbReference type="InterPro" id="IPR016035">
    <property type="entry name" value="Acyl_Trfase/lysoPLipase"/>
</dbReference>
<dbReference type="GO" id="GO:0004314">
    <property type="term" value="F:[acyl-carrier-protein] S-malonyltransferase activity"/>
    <property type="evidence" value="ECO:0007669"/>
    <property type="project" value="UniProtKB-EC"/>
</dbReference>
<dbReference type="EC" id="2.3.1.39" evidence="2"/>
<accession>A0A517PF22</accession>
<comment type="catalytic activity">
    <reaction evidence="2">
        <text>holo-[ACP] + malonyl-CoA = malonyl-[ACP] + CoA</text>
        <dbReference type="Rhea" id="RHEA:41792"/>
        <dbReference type="Rhea" id="RHEA-COMP:9623"/>
        <dbReference type="Rhea" id="RHEA-COMP:9685"/>
        <dbReference type="ChEBI" id="CHEBI:57287"/>
        <dbReference type="ChEBI" id="CHEBI:57384"/>
        <dbReference type="ChEBI" id="CHEBI:64479"/>
        <dbReference type="ChEBI" id="CHEBI:78449"/>
        <dbReference type="EC" id="2.3.1.39"/>
    </reaction>
</comment>
<evidence type="ECO:0000256" key="3">
    <source>
        <dbReference type="PIRSR" id="PIRSR000446-1"/>
    </source>
</evidence>
<evidence type="ECO:0000256" key="2">
    <source>
        <dbReference type="PIRNR" id="PIRNR000446"/>
    </source>
</evidence>
<dbReference type="InterPro" id="IPR014043">
    <property type="entry name" value="Acyl_transferase_dom"/>
</dbReference>
<dbReference type="Pfam" id="PF00698">
    <property type="entry name" value="Acyl_transf_1"/>
    <property type="match status" value="1"/>
</dbReference>
<protein>
    <recommendedName>
        <fullName evidence="1 2">Malonyl CoA-acyl carrier protein transacylase</fullName>
        <ecNumber evidence="2">2.3.1.39</ecNumber>
    </recommendedName>
</protein>
<gene>
    <name evidence="5" type="primary">fabD</name>
    <name evidence="5" type="ORF">CA12_41150</name>
</gene>
<organism evidence="5 6">
    <name type="scientific">Alienimonas californiensis</name>
    <dbReference type="NCBI Taxonomy" id="2527989"/>
    <lineage>
        <taxon>Bacteria</taxon>
        <taxon>Pseudomonadati</taxon>
        <taxon>Planctomycetota</taxon>
        <taxon>Planctomycetia</taxon>
        <taxon>Planctomycetales</taxon>
        <taxon>Planctomycetaceae</taxon>
        <taxon>Alienimonas</taxon>
    </lineage>
</organism>
<keyword evidence="2" id="KW-0012">Acyltransferase</keyword>
<feature type="domain" description="Malonyl-CoA:ACP transacylase (MAT)" evidence="4">
    <location>
        <begin position="6"/>
        <end position="300"/>
    </location>
</feature>
<dbReference type="KEGG" id="acaf:CA12_41150"/>